<evidence type="ECO:0000313" key="2">
    <source>
        <dbReference type="EMBL" id="JAC83136.1"/>
    </source>
</evidence>
<accession>A0A061SKB9</accession>
<proteinExistence type="predicted"/>
<feature type="non-terminal residue" evidence="2">
    <location>
        <position position="1"/>
    </location>
</feature>
<sequence>SATPRAPLGIMAGNFAPAPDGGLRSGRASAVAGTPSRRAGGGDVCGRPLAWPSHFQSLAA</sequence>
<gene>
    <name evidence="2" type="ORF">TSPGSL018_4086</name>
</gene>
<reference evidence="2" key="1">
    <citation type="submission" date="2014-05" db="EMBL/GenBank/DDBJ databases">
        <title>The transcriptome of the halophilic microalga Tetraselmis sp. GSL018 isolated from the Great Salt Lake, Utah.</title>
        <authorList>
            <person name="Jinkerson R.E."/>
            <person name="D'Adamo S."/>
            <person name="Posewitz M.C."/>
        </authorList>
    </citation>
    <scope>NUCLEOTIDE SEQUENCE</scope>
    <source>
        <strain evidence="2">GSL018</strain>
    </source>
</reference>
<protein>
    <submittedName>
        <fullName evidence="2">Uncharacterized protein</fullName>
    </submittedName>
</protein>
<name>A0A061SKB9_9CHLO</name>
<organism evidence="2">
    <name type="scientific">Tetraselmis sp. GSL018</name>
    <dbReference type="NCBI Taxonomy" id="582737"/>
    <lineage>
        <taxon>Eukaryota</taxon>
        <taxon>Viridiplantae</taxon>
        <taxon>Chlorophyta</taxon>
        <taxon>core chlorophytes</taxon>
        <taxon>Chlorodendrophyceae</taxon>
        <taxon>Chlorodendrales</taxon>
        <taxon>Chlorodendraceae</taxon>
        <taxon>Tetraselmis</taxon>
    </lineage>
</organism>
<feature type="region of interest" description="Disordered" evidence="1">
    <location>
        <begin position="26"/>
        <end position="45"/>
    </location>
</feature>
<dbReference type="AlphaFoldDB" id="A0A061SKB9"/>
<dbReference type="EMBL" id="GBEZ01001877">
    <property type="protein sequence ID" value="JAC83136.1"/>
    <property type="molecule type" value="Transcribed_RNA"/>
</dbReference>
<evidence type="ECO:0000256" key="1">
    <source>
        <dbReference type="SAM" id="MobiDB-lite"/>
    </source>
</evidence>